<dbReference type="Proteomes" id="UP000235388">
    <property type="component" value="Unassembled WGS sequence"/>
</dbReference>
<evidence type="ECO:0000256" key="1">
    <source>
        <dbReference type="SAM" id="MobiDB-lite"/>
    </source>
</evidence>
<dbReference type="EMBL" id="PGCJ01000015">
    <property type="protein sequence ID" value="PLW57000.1"/>
    <property type="molecule type" value="Genomic_DNA"/>
</dbReference>
<comment type="caution">
    <text evidence="2">The sequence shown here is derived from an EMBL/GenBank/DDBJ whole genome shotgun (WGS) entry which is preliminary data.</text>
</comment>
<feature type="region of interest" description="Disordered" evidence="1">
    <location>
        <begin position="1"/>
        <end position="34"/>
    </location>
</feature>
<feature type="compositionally biased region" description="Basic and acidic residues" evidence="1">
    <location>
        <begin position="15"/>
        <end position="24"/>
    </location>
</feature>
<proteinExistence type="predicted"/>
<protein>
    <submittedName>
        <fullName evidence="2">Uncharacterized protein</fullName>
    </submittedName>
</protein>
<reference evidence="2 3" key="1">
    <citation type="submission" date="2017-11" db="EMBL/GenBank/DDBJ databases">
        <title>De novo assembly and phasing of dikaryotic genomes from two isolates of Puccinia coronata f. sp. avenae, the causal agent of oat crown rust.</title>
        <authorList>
            <person name="Miller M.E."/>
            <person name="Zhang Y."/>
            <person name="Omidvar V."/>
            <person name="Sperschneider J."/>
            <person name="Schwessinger B."/>
            <person name="Raley C."/>
            <person name="Palmer J.M."/>
            <person name="Garnica D."/>
            <person name="Upadhyaya N."/>
            <person name="Rathjen J."/>
            <person name="Taylor J.M."/>
            <person name="Park R.F."/>
            <person name="Dodds P.N."/>
            <person name="Hirsch C.D."/>
            <person name="Kianian S.F."/>
            <person name="Figueroa M."/>
        </authorList>
    </citation>
    <scope>NUCLEOTIDE SEQUENCE [LARGE SCALE GENOMIC DNA]</scope>
    <source>
        <strain evidence="2">12NC29</strain>
    </source>
</reference>
<evidence type="ECO:0000313" key="3">
    <source>
        <dbReference type="Proteomes" id="UP000235388"/>
    </source>
</evidence>
<organism evidence="2 3">
    <name type="scientific">Puccinia coronata f. sp. avenae</name>
    <dbReference type="NCBI Taxonomy" id="200324"/>
    <lineage>
        <taxon>Eukaryota</taxon>
        <taxon>Fungi</taxon>
        <taxon>Dikarya</taxon>
        <taxon>Basidiomycota</taxon>
        <taxon>Pucciniomycotina</taxon>
        <taxon>Pucciniomycetes</taxon>
        <taxon>Pucciniales</taxon>
        <taxon>Pucciniaceae</taxon>
        <taxon>Puccinia</taxon>
    </lineage>
</organism>
<keyword evidence="3" id="KW-1185">Reference proteome</keyword>
<accession>A0A2N5W480</accession>
<evidence type="ECO:0000313" key="2">
    <source>
        <dbReference type="EMBL" id="PLW57000.1"/>
    </source>
</evidence>
<dbReference type="AlphaFoldDB" id="A0A2N5W480"/>
<gene>
    <name evidence="2" type="ORF">PCANC_02848</name>
</gene>
<name>A0A2N5W480_9BASI</name>
<sequence>MSGRGTPMNANHRRPAADEDKQEALSKQPPVTLSHSLTHTPQVGQCAALTPNDYILVYLYFEPVACNPSGNALAETYWSCLEEGGLLRKQVGITAIHSEANIHMAKVVEEKFTHVGIKWLANKDLHRCTGQLLNLIAKTFLGALVQLLDEDYSSFNLLAMRTDDVMSNGSPSV</sequence>